<dbReference type="Pfam" id="PF24668">
    <property type="entry name" value="KH_Vigilin"/>
    <property type="match status" value="1"/>
</dbReference>
<feature type="domain" description="K Homology" evidence="8">
    <location>
        <begin position="555"/>
        <end position="621"/>
    </location>
</feature>
<keyword evidence="3" id="KW-0677">Repeat</keyword>
<feature type="domain" description="K Homology" evidence="8">
    <location>
        <begin position="625"/>
        <end position="695"/>
    </location>
</feature>
<accession>A0A5K3G0A9</accession>
<dbReference type="CDD" id="cd22408">
    <property type="entry name" value="KH-I_Vigilin_rpt4"/>
    <property type="match status" value="1"/>
</dbReference>
<comment type="subcellular location">
    <subcellularLocation>
        <location evidence="1">Cytoplasm</location>
    </subcellularLocation>
</comment>
<dbReference type="CDD" id="cd00105">
    <property type="entry name" value="KH-I"/>
    <property type="match status" value="1"/>
</dbReference>
<dbReference type="InterPro" id="IPR036612">
    <property type="entry name" value="KH_dom_type_1_sf"/>
</dbReference>
<proteinExistence type="predicted"/>
<name>A0A5K3G0A9_MESCO</name>
<feature type="domain" description="K Homology" evidence="8">
    <location>
        <begin position="27"/>
        <end position="103"/>
    </location>
</feature>
<protein>
    <submittedName>
        <fullName evidence="9">Vigilin</fullName>
    </submittedName>
</protein>
<dbReference type="Pfam" id="PF00013">
    <property type="entry name" value="KH_1"/>
    <property type="match status" value="7"/>
</dbReference>
<reference evidence="9" key="1">
    <citation type="submission" date="2019-11" db="UniProtKB">
        <authorList>
            <consortium name="WormBaseParasite"/>
        </authorList>
    </citation>
    <scope>IDENTIFICATION</scope>
</reference>
<keyword evidence="2" id="KW-0963">Cytoplasm</keyword>
<feature type="region of interest" description="Disordered" evidence="7">
    <location>
        <begin position="963"/>
        <end position="1003"/>
    </location>
</feature>
<evidence type="ECO:0000256" key="1">
    <source>
        <dbReference type="ARBA" id="ARBA00004496"/>
    </source>
</evidence>
<feature type="domain" description="K Homology" evidence="8">
    <location>
        <begin position="1169"/>
        <end position="1240"/>
    </location>
</feature>
<dbReference type="SMART" id="SM00322">
    <property type="entry name" value="KH"/>
    <property type="match status" value="10"/>
</dbReference>
<dbReference type="Gene3D" id="3.30.1370.10">
    <property type="entry name" value="K Homology domain, type 1"/>
    <property type="match status" value="7"/>
</dbReference>
<feature type="region of interest" description="Disordered" evidence="7">
    <location>
        <begin position="1246"/>
        <end position="1274"/>
    </location>
</feature>
<evidence type="ECO:0000256" key="6">
    <source>
        <dbReference type="SAM" id="Coils"/>
    </source>
</evidence>
<feature type="domain" description="K Homology" evidence="8">
    <location>
        <begin position="176"/>
        <end position="244"/>
    </location>
</feature>
<dbReference type="CDD" id="cd22407">
    <property type="entry name" value="KH-I_Vigilin_rpt3"/>
    <property type="match status" value="1"/>
</dbReference>
<dbReference type="PROSITE" id="PS50084">
    <property type="entry name" value="KH_TYPE_1"/>
    <property type="match status" value="6"/>
</dbReference>
<sequence>DEVFPALPSAGPAPKRVAEGLPSFQPSVTTEVIEIPVEERRFQSNKSEDLVASDQSKVCAAIGKSLGVKIELTTSKNKSLNAIVTGLPAQVAKAKVMIIQDLQQQAQKIVKIPSEYHRFLIGPQGRRRRELEAATLTKIMIPPPGRNSTDIVITGSPSKLDAAEKEIRRVVDFYAQQGTERISVPKIFLPFIYGPYNRTITELKERTNTKITIPSTDSSNCDIIITGKKDDVKKALTEINNIYRIRSQRCATISVPIPPEKHCLVVGHRGYGLSEIFEKTNVVVEPPQNPDDEDFVLRGFPEDLGRATTMLYQQASSSATGEVTAPHRLHKMLIGKKGACLASICDGYQAVRVEFPISGDKIMVKGPPEEVSVVVDRLNTRVSELNDSHFLDFAVVDPKYRAKLLGDGPESLLQFIRNGRLNVRLPTPSECEKPANESHIFLEGKKTDVEMVKIEIARLVKKWQNEKVKDVIVDPHIQRLLRSGNPPPIFQIEKDYPEVNIVWPQLQSGVNEKQRNSPSAGNNTTEYVMQLCGVRDQVDAAFDKLSKLIRQIKEENHEEELRIFKDCLQRILGAPIVNLLKETKTRIRYLPPSTDGSQPVIIIGRQEDVDSAISRLEKLQKSMANIEETTITLPSLMFTKQAGDAATRGARLRSIREQCEGVQLKSSPDQPRQLTISGPPEALKKAKALIDSMCAKMLERCADTVVHADPKFHGQLIGRGGASLRKFREKHDVEVLFPDRIESDPKRASEIHIIGEKEAVAKAQNDLEEIIKAMEDEVDTTIRCDGSIVNDLWNYRNAFQYPELDRVKVIFPKGSNTPPTGKRNTEIGNSPHEDTVIRIFGAKGCVEDAEQCVLGIINEIKQQQQQVHLVTELSHCQVLSRLRSSLPDFQRNYGVLIRLQLNKDGFQESDDGQTVYGRIILTGQPEKISNVLKNEIIPRLPILEVVPFPHEFYGMLFSVVHPPHQPQSNNRQGRQPEQVRSGHRNQRERGGIAVVNSGEEGDAPRTKLNALQRKYNVTITVPPRAQQGVDQLTVRGAPDAVEACKAEILAFETQLQEAKADREARNYEESLDVEERFLSRIITNEKDRLLKQHGVAIFTRGRGAAGSPTTSNGEKVESAGASMHQPVREHLAGYRLVRSAPVPLVLQGYKEKVVVARRELEELIEKFGSFSCEELHIPSRIYARLIGTRRNNIRRIEETYNVEVEFPPRGVSGEAADIVLVMGAPSDVDRACDELINKANDLVDQCPDPVDVRQDQNSHRKSAAAQPPPDQNDFMVVGAPWERSTMATSAN</sequence>
<evidence type="ECO:0000256" key="2">
    <source>
        <dbReference type="ARBA" id="ARBA00022490"/>
    </source>
</evidence>
<feature type="domain" description="K Homology" evidence="8">
    <location>
        <begin position="104"/>
        <end position="172"/>
    </location>
</feature>
<dbReference type="PANTHER" id="PTHR10627:SF31">
    <property type="entry name" value="DODECA-SATELLITE-BINDING PROTEIN 1, ISOFORM A"/>
    <property type="match status" value="1"/>
</dbReference>
<dbReference type="InterPro" id="IPR004087">
    <property type="entry name" value="KH_dom"/>
</dbReference>
<evidence type="ECO:0000259" key="8">
    <source>
        <dbReference type="SMART" id="SM00322"/>
    </source>
</evidence>
<dbReference type="InterPro" id="IPR004088">
    <property type="entry name" value="KH_dom_type_1"/>
</dbReference>
<keyword evidence="4 5" id="KW-0694">RNA-binding</keyword>
<dbReference type="PANTHER" id="PTHR10627">
    <property type="entry name" value="SCP160"/>
    <property type="match status" value="1"/>
</dbReference>
<dbReference type="WBParaSite" id="MCU_011619-RA">
    <property type="protein sequence ID" value="MCU_011619-RA"/>
    <property type="gene ID" value="MCU_011619"/>
</dbReference>
<dbReference type="CDD" id="cd02394">
    <property type="entry name" value="KH-I_Vigilin_rpt6"/>
    <property type="match status" value="1"/>
</dbReference>
<evidence type="ECO:0000256" key="5">
    <source>
        <dbReference type="PROSITE-ProRule" id="PRU00117"/>
    </source>
</evidence>
<evidence type="ECO:0000313" key="9">
    <source>
        <dbReference type="WBParaSite" id="MCU_011619-RA"/>
    </source>
</evidence>
<feature type="domain" description="K Homology" evidence="8">
    <location>
        <begin position="317"/>
        <end position="383"/>
    </location>
</feature>
<feature type="compositionally biased region" description="Polar residues" evidence="7">
    <location>
        <begin position="966"/>
        <end position="975"/>
    </location>
</feature>
<dbReference type="GO" id="GO:0003729">
    <property type="term" value="F:mRNA binding"/>
    <property type="evidence" value="ECO:0007669"/>
    <property type="project" value="TreeGrafter"/>
</dbReference>
<evidence type="ECO:0000256" key="4">
    <source>
        <dbReference type="ARBA" id="ARBA00022884"/>
    </source>
</evidence>
<feature type="region of interest" description="Disordered" evidence="7">
    <location>
        <begin position="1101"/>
        <end position="1122"/>
    </location>
</feature>
<keyword evidence="6" id="KW-0175">Coiled coil</keyword>
<feature type="domain" description="K Homology" evidence="8">
    <location>
        <begin position="986"/>
        <end position="1053"/>
    </location>
</feature>
<evidence type="ECO:0000256" key="3">
    <source>
        <dbReference type="ARBA" id="ARBA00022737"/>
    </source>
</evidence>
<dbReference type="InterPro" id="IPR057778">
    <property type="entry name" value="KH_Vigilin_N"/>
</dbReference>
<feature type="domain" description="K Homology" evidence="8">
    <location>
        <begin position="700"/>
        <end position="772"/>
    </location>
</feature>
<feature type="coiled-coil region" evidence="6">
    <location>
        <begin position="535"/>
        <end position="562"/>
    </location>
</feature>
<organism evidence="9">
    <name type="scientific">Mesocestoides corti</name>
    <name type="common">Flatworm</name>
    <dbReference type="NCBI Taxonomy" id="53468"/>
    <lineage>
        <taxon>Eukaryota</taxon>
        <taxon>Metazoa</taxon>
        <taxon>Spiralia</taxon>
        <taxon>Lophotrochozoa</taxon>
        <taxon>Platyhelminthes</taxon>
        <taxon>Cestoda</taxon>
        <taxon>Eucestoda</taxon>
        <taxon>Cyclophyllidea</taxon>
        <taxon>Mesocestoididae</taxon>
        <taxon>Mesocestoides</taxon>
    </lineage>
</organism>
<feature type="domain" description="K Homology" evidence="8">
    <location>
        <begin position="249"/>
        <end position="316"/>
    </location>
</feature>
<evidence type="ECO:0000256" key="7">
    <source>
        <dbReference type="SAM" id="MobiDB-lite"/>
    </source>
</evidence>
<dbReference type="SUPFAM" id="SSF54791">
    <property type="entry name" value="Eukaryotic type KH-domain (KH-domain type I)"/>
    <property type="match status" value="8"/>
</dbReference>